<keyword evidence="1" id="KW-0175">Coiled coil</keyword>
<proteinExistence type="predicted"/>
<dbReference type="Proteomes" id="UP001341840">
    <property type="component" value="Unassembled WGS sequence"/>
</dbReference>
<evidence type="ECO:0000313" key="3">
    <source>
        <dbReference type="Proteomes" id="UP001341840"/>
    </source>
</evidence>
<protein>
    <submittedName>
        <fullName evidence="2">Uncharacterized protein</fullName>
    </submittedName>
</protein>
<comment type="caution">
    <text evidence="2">The sequence shown here is derived from an EMBL/GenBank/DDBJ whole genome shotgun (WGS) entry which is preliminary data.</text>
</comment>
<name>A0ABU6VTR3_9FABA</name>
<accession>A0ABU6VTR3</accession>
<keyword evidence="3" id="KW-1185">Reference proteome</keyword>
<gene>
    <name evidence="2" type="ORF">PIB30_093024</name>
</gene>
<organism evidence="2 3">
    <name type="scientific">Stylosanthes scabra</name>
    <dbReference type="NCBI Taxonomy" id="79078"/>
    <lineage>
        <taxon>Eukaryota</taxon>
        <taxon>Viridiplantae</taxon>
        <taxon>Streptophyta</taxon>
        <taxon>Embryophyta</taxon>
        <taxon>Tracheophyta</taxon>
        <taxon>Spermatophyta</taxon>
        <taxon>Magnoliopsida</taxon>
        <taxon>eudicotyledons</taxon>
        <taxon>Gunneridae</taxon>
        <taxon>Pentapetalae</taxon>
        <taxon>rosids</taxon>
        <taxon>fabids</taxon>
        <taxon>Fabales</taxon>
        <taxon>Fabaceae</taxon>
        <taxon>Papilionoideae</taxon>
        <taxon>50 kb inversion clade</taxon>
        <taxon>dalbergioids sensu lato</taxon>
        <taxon>Dalbergieae</taxon>
        <taxon>Pterocarpus clade</taxon>
        <taxon>Stylosanthes</taxon>
    </lineage>
</organism>
<reference evidence="2 3" key="1">
    <citation type="journal article" date="2023" name="Plants (Basel)">
        <title>Bridging the Gap: Combining Genomics and Transcriptomics Approaches to Understand Stylosanthes scabra, an Orphan Legume from the Brazilian Caatinga.</title>
        <authorList>
            <person name="Ferreira-Neto J.R.C."/>
            <person name="da Silva M.D."/>
            <person name="Binneck E."/>
            <person name="de Melo N.F."/>
            <person name="da Silva R.H."/>
            <person name="de Melo A.L.T.M."/>
            <person name="Pandolfi V."/>
            <person name="Bustamante F.O."/>
            <person name="Brasileiro-Vidal A.C."/>
            <person name="Benko-Iseppon A.M."/>
        </authorList>
    </citation>
    <scope>NUCLEOTIDE SEQUENCE [LARGE SCALE GENOMIC DNA]</scope>
    <source>
        <tissue evidence="2">Leaves</tissue>
    </source>
</reference>
<evidence type="ECO:0000256" key="1">
    <source>
        <dbReference type="SAM" id="Coils"/>
    </source>
</evidence>
<evidence type="ECO:0000313" key="2">
    <source>
        <dbReference type="EMBL" id="MED6176929.1"/>
    </source>
</evidence>
<feature type="coiled-coil region" evidence="1">
    <location>
        <begin position="32"/>
        <end position="66"/>
    </location>
</feature>
<dbReference type="EMBL" id="JASCZI010152993">
    <property type="protein sequence ID" value="MED6176929.1"/>
    <property type="molecule type" value="Genomic_DNA"/>
</dbReference>
<sequence>MGRYEELKAREEAEQKKEKGVEIQKSLELERRLQASRKLQKLEKDKTELEARLVELFGEKKKAEESKEDHGYDMMAAGFERARKQAQFFFPELKFDKLDLIKVVHNGTLVDDDEVDLEGGNDYDPE</sequence>